<dbReference type="Gene3D" id="1.20.1260.100">
    <property type="entry name" value="TspO/MBR protein"/>
    <property type="match status" value="1"/>
</dbReference>
<dbReference type="InterPro" id="IPR038330">
    <property type="entry name" value="TspO/MBR-related_sf"/>
</dbReference>
<evidence type="ECO:0000256" key="1">
    <source>
        <dbReference type="ARBA" id="ARBA00004141"/>
    </source>
</evidence>
<evidence type="ECO:0000256" key="4">
    <source>
        <dbReference type="ARBA" id="ARBA00022989"/>
    </source>
</evidence>
<evidence type="ECO:0000256" key="2">
    <source>
        <dbReference type="ARBA" id="ARBA00007524"/>
    </source>
</evidence>
<dbReference type="EMBL" id="FOAN01000005">
    <property type="protein sequence ID" value="SEL74191.1"/>
    <property type="molecule type" value="Genomic_DNA"/>
</dbReference>
<sequence>MSISSGSTDRQLNVWLAALLAILPVVAASLIGSAVTVPQIPGWYAGLAKPPFNPPNWLFAPVWTTLFALMALAAFRTLRQPVDTPGRAQTLLAYHAQLVLNMLWSCAFFGLNSPAGGLVVIAMLLAAMIWTMRCFARLGDRLSVALFVPYFAWVSFASLLNASIWWLNR</sequence>
<dbReference type="InterPro" id="IPR004307">
    <property type="entry name" value="TspO_MBR"/>
</dbReference>
<feature type="transmembrane region" description="Helical" evidence="6">
    <location>
        <begin position="57"/>
        <end position="78"/>
    </location>
</feature>
<name>A0A1H7SNG6_9HYPH</name>
<dbReference type="Pfam" id="PF03073">
    <property type="entry name" value="TspO_MBR"/>
    <property type="match status" value="1"/>
</dbReference>
<reference evidence="8" key="1">
    <citation type="submission" date="2016-10" db="EMBL/GenBank/DDBJ databases">
        <authorList>
            <person name="Varghese N."/>
            <person name="Submissions S."/>
        </authorList>
    </citation>
    <scope>NUCLEOTIDE SEQUENCE [LARGE SCALE GENOMIC DNA]</scope>
    <source>
        <strain evidence="8">LMG 26383,CCUG 61248,R- 45681</strain>
    </source>
</reference>
<evidence type="ECO:0000256" key="5">
    <source>
        <dbReference type="ARBA" id="ARBA00023136"/>
    </source>
</evidence>
<keyword evidence="4 6" id="KW-1133">Transmembrane helix</keyword>
<proteinExistence type="inferred from homology"/>
<feature type="transmembrane region" description="Helical" evidence="6">
    <location>
        <begin position="117"/>
        <end position="135"/>
    </location>
</feature>
<evidence type="ECO:0000256" key="6">
    <source>
        <dbReference type="SAM" id="Phobius"/>
    </source>
</evidence>
<accession>A0A1H7SNG6</accession>
<dbReference type="STRING" id="1036779.SAMN04515666_105145"/>
<evidence type="ECO:0000256" key="3">
    <source>
        <dbReference type="ARBA" id="ARBA00022692"/>
    </source>
</evidence>
<dbReference type="GO" id="GO:0033013">
    <property type="term" value="P:tetrapyrrole metabolic process"/>
    <property type="evidence" value="ECO:0007669"/>
    <property type="project" value="UniProtKB-ARBA"/>
</dbReference>
<keyword evidence="3 6" id="KW-0812">Transmembrane</keyword>
<dbReference type="FunFam" id="1.20.1260.100:FF:000001">
    <property type="entry name" value="translocator protein 2"/>
    <property type="match status" value="1"/>
</dbReference>
<comment type="similarity">
    <text evidence="2">Belongs to the TspO/BZRP family.</text>
</comment>
<dbReference type="PANTHER" id="PTHR10057">
    <property type="entry name" value="PERIPHERAL-TYPE BENZODIAZEPINE RECEPTOR"/>
    <property type="match status" value="1"/>
</dbReference>
<dbReference type="CDD" id="cd15904">
    <property type="entry name" value="TSPO_MBR"/>
    <property type="match status" value="1"/>
</dbReference>
<feature type="transmembrane region" description="Helical" evidence="6">
    <location>
        <begin position="147"/>
        <end position="167"/>
    </location>
</feature>
<dbReference type="PIRSF" id="PIRSF005859">
    <property type="entry name" value="PBR"/>
    <property type="match status" value="1"/>
</dbReference>
<dbReference type="OrthoDB" id="9795496at2"/>
<gene>
    <name evidence="7" type="ORF">SAMN04515666_105145</name>
</gene>
<evidence type="ECO:0000313" key="7">
    <source>
        <dbReference type="EMBL" id="SEL74191.1"/>
    </source>
</evidence>
<dbReference type="AlphaFoldDB" id="A0A1H7SNG6"/>
<dbReference type="Proteomes" id="UP000199664">
    <property type="component" value="Unassembled WGS sequence"/>
</dbReference>
<keyword evidence="5 6" id="KW-0472">Membrane</keyword>
<comment type="subcellular location">
    <subcellularLocation>
        <location evidence="1">Membrane</location>
        <topology evidence="1">Multi-pass membrane protein</topology>
    </subcellularLocation>
</comment>
<organism evidence="7 8">
    <name type="scientific">Bosea lupini</name>
    <dbReference type="NCBI Taxonomy" id="1036779"/>
    <lineage>
        <taxon>Bacteria</taxon>
        <taxon>Pseudomonadati</taxon>
        <taxon>Pseudomonadota</taxon>
        <taxon>Alphaproteobacteria</taxon>
        <taxon>Hyphomicrobiales</taxon>
        <taxon>Boseaceae</taxon>
        <taxon>Bosea</taxon>
    </lineage>
</organism>
<feature type="transmembrane region" description="Helical" evidence="6">
    <location>
        <begin position="12"/>
        <end position="37"/>
    </location>
</feature>
<keyword evidence="8" id="KW-1185">Reference proteome</keyword>
<dbReference type="GO" id="GO:0016020">
    <property type="term" value="C:membrane"/>
    <property type="evidence" value="ECO:0007669"/>
    <property type="project" value="UniProtKB-SubCell"/>
</dbReference>
<dbReference type="RefSeq" id="WP_091836364.1">
    <property type="nucleotide sequence ID" value="NZ_FOAN01000005.1"/>
</dbReference>
<dbReference type="PANTHER" id="PTHR10057:SF0">
    <property type="entry name" value="TRANSLOCATOR PROTEIN"/>
    <property type="match status" value="1"/>
</dbReference>
<evidence type="ECO:0000313" key="8">
    <source>
        <dbReference type="Proteomes" id="UP000199664"/>
    </source>
</evidence>
<protein>
    <submittedName>
        <fullName evidence="7">TspO and MBR related proteins</fullName>
    </submittedName>
</protein>